<accession>E6QGK4</accession>
<reference evidence="3" key="1">
    <citation type="submission" date="2009-10" db="EMBL/GenBank/DDBJ databases">
        <title>Diversity of trophic interactions inside an arsenic-rich microbial ecosystem.</title>
        <authorList>
            <person name="Bertin P.N."/>
            <person name="Heinrich-Salmeron A."/>
            <person name="Pelletier E."/>
            <person name="Goulhen-Chollet F."/>
            <person name="Arsene-Ploetze F."/>
            <person name="Gallien S."/>
            <person name="Calteau A."/>
            <person name="Vallenet D."/>
            <person name="Casiot C."/>
            <person name="Chane-Woon-Ming B."/>
            <person name="Giloteaux L."/>
            <person name="Barakat M."/>
            <person name="Bonnefoy V."/>
            <person name="Bruneel O."/>
            <person name="Chandler M."/>
            <person name="Cleiss J."/>
            <person name="Duran R."/>
            <person name="Elbaz-Poulichet F."/>
            <person name="Fonknechten N."/>
            <person name="Lauga B."/>
            <person name="Mornico D."/>
            <person name="Ortet P."/>
            <person name="Schaeffer C."/>
            <person name="Siguier P."/>
            <person name="Alexander Thil Smith A."/>
            <person name="Van Dorsselaer A."/>
            <person name="Weissenbach J."/>
            <person name="Medigue C."/>
            <person name="Le Paslier D."/>
        </authorList>
    </citation>
    <scope>NUCLEOTIDE SEQUENCE</scope>
</reference>
<dbReference type="InterPro" id="IPR021055">
    <property type="entry name" value="T4BSS_IcmL/DotI"/>
</dbReference>
<dbReference type="AlphaFoldDB" id="E6QGK4"/>
<gene>
    <name evidence="3" type="ORF">CARN5_0120</name>
</gene>
<name>E6QGK4_9ZZZZ</name>
<keyword evidence="2" id="KW-1133">Transmembrane helix</keyword>
<dbReference type="Pfam" id="PF11393">
    <property type="entry name" value="T4BSS_DotI_IcmL"/>
    <property type="match status" value="1"/>
</dbReference>
<comment type="caution">
    <text evidence="3">The sequence shown here is derived from an EMBL/GenBank/DDBJ whole genome shotgun (WGS) entry which is preliminary data.</text>
</comment>
<feature type="region of interest" description="Disordered" evidence="1">
    <location>
        <begin position="1"/>
        <end position="28"/>
    </location>
</feature>
<evidence type="ECO:0000313" key="3">
    <source>
        <dbReference type="EMBL" id="CBI06367.1"/>
    </source>
</evidence>
<dbReference type="EMBL" id="CABP01000172">
    <property type="protein sequence ID" value="CBI06367.1"/>
    <property type="molecule type" value="Genomic_DNA"/>
</dbReference>
<protein>
    <submittedName>
        <fullName evidence="3">Uncharacterized protein</fullName>
    </submittedName>
</protein>
<keyword evidence="2" id="KW-0812">Transmembrane</keyword>
<proteinExistence type="predicted"/>
<evidence type="ECO:0000256" key="2">
    <source>
        <dbReference type="SAM" id="Phobius"/>
    </source>
</evidence>
<evidence type="ECO:0000256" key="1">
    <source>
        <dbReference type="SAM" id="MobiDB-lite"/>
    </source>
</evidence>
<dbReference type="CDD" id="cd16385">
    <property type="entry name" value="IcmL"/>
    <property type="match status" value="1"/>
</dbReference>
<organism evidence="3">
    <name type="scientific">mine drainage metagenome</name>
    <dbReference type="NCBI Taxonomy" id="410659"/>
    <lineage>
        <taxon>unclassified sequences</taxon>
        <taxon>metagenomes</taxon>
        <taxon>ecological metagenomes</taxon>
    </lineage>
</organism>
<feature type="transmembrane region" description="Helical" evidence="2">
    <location>
        <begin position="59"/>
        <end position="75"/>
    </location>
</feature>
<sequence>MPWFNSKSKKSRTAVKTPPVPLPGATPSLAQPRFNDLEAEFIGTYHAGKALRMAYTRELFLGAFAVFFAVLYFAFPRTVMVNHYFATEPNGTNMPMVAYNKPFDTDTAVISWTEQTVTGIFSFDALDYRRRMASAQKDFTSAGFVTFLRQFKKNGLYDDMMTRKLMISAVQSGTAVMRLHGLNPQGVYAWQVQIPVHFRLENSNGLSDKKYLATVIVQRVANWKNPRAIAIASISLIKE</sequence>
<keyword evidence="2" id="KW-0472">Membrane</keyword>